<dbReference type="HOGENOM" id="CLU_3090423_0_0_1"/>
<reference evidence="1" key="1">
    <citation type="journal article" date="2013" name="Nat. Commun.">
        <title>Whole-genome sequencing of Oryza brachyantha reveals mechanisms underlying Oryza genome evolution.</title>
        <authorList>
            <person name="Chen J."/>
            <person name="Huang Q."/>
            <person name="Gao D."/>
            <person name="Wang J."/>
            <person name="Lang Y."/>
            <person name="Liu T."/>
            <person name="Li B."/>
            <person name="Bai Z."/>
            <person name="Luis Goicoechea J."/>
            <person name="Liang C."/>
            <person name="Chen C."/>
            <person name="Zhang W."/>
            <person name="Sun S."/>
            <person name="Liao Y."/>
            <person name="Zhang X."/>
            <person name="Yang L."/>
            <person name="Song C."/>
            <person name="Wang M."/>
            <person name="Shi J."/>
            <person name="Liu G."/>
            <person name="Liu J."/>
            <person name="Zhou H."/>
            <person name="Zhou W."/>
            <person name="Yu Q."/>
            <person name="An N."/>
            <person name="Chen Y."/>
            <person name="Cai Q."/>
            <person name="Wang B."/>
            <person name="Liu B."/>
            <person name="Min J."/>
            <person name="Huang Y."/>
            <person name="Wu H."/>
            <person name="Li Z."/>
            <person name="Zhang Y."/>
            <person name="Yin Y."/>
            <person name="Song W."/>
            <person name="Jiang J."/>
            <person name="Jackson S.A."/>
            <person name="Wing R.A."/>
            <person name="Wang J."/>
            <person name="Chen M."/>
        </authorList>
    </citation>
    <scope>NUCLEOTIDE SEQUENCE [LARGE SCALE GENOMIC DNA]</scope>
    <source>
        <strain evidence="1">cv. IRGC 101232</strain>
    </source>
</reference>
<proteinExistence type="predicted"/>
<evidence type="ECO:0000313" key="1">
    <source>
        <dbReference type="EnsemblPlants" id="OB01G15700.1"/>
    </source>
</evidence>
<keyword evidence="2" id="KW-1185">Reference proteome</keyword>
<evidence type="ECO:0000313" key="2">
    <source>
        <dbReference type="Proteomes" id="UP000006038"/>
    </source>
</evidence>
<organism evidence="1">
    <name type="scientific">Oryza brachyantha</name>
    <name type="common">malo sina</name>
    <dbReference type="NCBI Taxonomy" id="4533"/>
    <lineage>
        <taxon>Eukaryota</taxon>
        <taxon>Viridiplantae</taxon>
        <taxon>Streptophyta</taxon>
        <taxon>Embryophyta</taxon>
        <taxon>Tracheophyta</taxon>
        <taxon>Spermatophyta</taxon>
        <taxon>Magnoliopsida</taxon>
        <taxon>Liliopsida</taxon>
        <taxon>Poales</taxon>
        <taxon>Poaceae</taxon>
        <taxon>BOP clade</taxon>
        <taxon>Oryzoideae</taxon>
        <taxon>Oryzeae</taxon>
        <taxon>Oryzinae</taxon>
        <taxon>Oryza</taxon>
    </lineage>
</organism>
<sequence>MYTRVIMTVLTSCLISTYVAWKSVIRRVVKLICGALWRCNFGCILLCRHVSN</sequence>
<dbReference type="AlphaFoldDB" id="J3KX64"/>
<reference evidence="1" key="2">
    <citation type="submission" date="2013-04" db="UniProtKB">
        <authorList>
            <consortium name="EnsemblPlants"/>
        </authorList>
    </citation>
    <scope>IDENTIFICATION</scope>
</reference>
<dbReference type="Proteomes" id="UP000006038">
    <property type="component" value="Chromosome 1"/>
</dbReference>
<protein>
    <submittedName>
        <fullName evidence="1">Uncharacterized protein</fullName>
    </submittedName>
</protein>
<dbReference type="Gramene" id="OB01G15700.1">
    <property type="protein sequence ID" value="OB01G15700.1"/>
    <property type="gene ID" value="OB01G15700"/>
</dbReference>
<accession>J3KX64</accession>
<dbReference type="EnsemblPlants" id="OB01G15700.1">
    <property type="protein sequence ID" value="OB01G15700.1"/>
    <property type="gene ID" value="OB01G15700"/>
</dbReference>
<name>J3KX64_ORYBR</name>